<keyword evidence="10 14" id="KW-1133">Transmembrane helix</keyword>
<dbReference type="Proteomes" id="UP000694545">
    <property type="component" value="Unplaced"/>
</dbReference>
<evidence type="ECO:0000259" key="15">
    <source>
        <dbReference type="PROSITE" id="PS50850"/>
    </source>
</evidence>
<keyword evidence="7" id="KW-1003">Cell membrane</keyword>
<name>A0A8D2J425_VARKO</name>
<dbReference type="InterPro" id="IPR005828">
    <property type="entry name" value="MFS_sugar_transport-like"/>
</dbReference>
<comment type="catalytic activity">
    <reaction evidence="1">
        <text>D-fructose(out) = D-fructose(in)</text>
        <dbReference type="Rhea" id="RHEA:60372"/>
        <dbReference type="ChEBI" id="CHEBI:37721"/>
    </reaction>
</comment>
<keyword evidence="8" id="KW-0762">Sugar transport</keyword>
<dbReference type="GO" id="GO:0055056">
    <property type="term" value="F:D-glucose transmembrane transporter activity"/>
    <property type="evidence" value="ECO:0007669"/>
    <property type="project" value="TreeGrafter"/>
</dbReference>
<evidence type="ECO:0000256" key="10">
    <source>
        <dbReference type="ARBA" id="ARBA00022989"/>
    </source>
</evidence>
<dbReference type="SUPFAM" id="SSF103473">
    <property type="entry name" value="MFS general substrate transporter"/>
    <property type="match status" value="1"/>
</dbReference>
<dbReference type="PANTHER" id="PTHR23503">
    <property type="entry name" value="SOLUTE CARRIER FAMILY 2"/>
    <property type="match status" value="1"/>
</dbReference>
<protein>
    <recommendedName>
        <fullName evidence="5">Solute carrier family 2, facilitated glucose transporter member 5</fullName>
    </recommendedName>
    <alternativeName>
        <fullName evidence="13">Fructose transporter</fullName>
    </alternativeName>
    <alternativeName>
        <fullName evidence="12">Glucose transporter type 5, small intestine</fullName>
    </alternativeName>
</protein>
<evidence type="ECO:0000256" key="12">
    <source>
        <dbReference type="ARBA" id="ARBA00029961"/>
    </source>
</evidence>
<dbReference type="Ensembl" id="ENSVKKT00000009261.1">
    <property type="protein sequence ID" value="ENSVKKP00000009030.1"/>
    <property type="gene ID" value="ENSVKKG00000006413.1"/>
</dbReference>
<feature type="transmembrane region" description="Helical" evidence="14">
    <location>
        <begin position="201"/>
        <end position="222"/>
    </location>
</feature>
<feature type="transmembrane region" description="Helical" evidence="14">
    <location>
        <begin position="376"/>
        <end position="398"/>
    </location>
</feature>
<dbReference type="InterPro" id="IPR045263">
    <property type="entry name" value="GLUT"/>
</dbReference>
<dbReference type="Pfam" id="PF00083">
    <property type="entry name" value="Sugar_tr"/>
    <property type="match status" value="2"/>
</dbReference>
<feature type="transmembrane region" description="Helical" evidence="14">
    <location>
        <begin position="171"/>
        <end position="189"/>
    </location>
</feature>
<dbReference type="InterPro" id="IPR036259">
    <property type="entry name" value="MFS_trans_sf"/>
</dbReference>
<evidence type="ECO:0000256" key="4">
    <source>
        <dbReference type="ARBA" id="ARBA00007004"/>
    </source>
</evidence>
<evidence type="ECO:0000256" key="3">
    <source>
        <dbReference type="ARBA" id="ARBA00004651"/>
    </source>
</evidence>
<evidence type="ECO:0000256" key="1">
    <source>
        <dbReference type="ARBA" id="ARBA00000590"/>
    </source>
</evidence>
<evidence type="ECO:0000256" key="5">
    <source>
        <dbReference type="ARBA" id="ARBA00015973"/>
    </source>
</evidence>
<feature type="transmembrane region" description="Helical" evidence="14">
    <location>
        <begin position="23"/>
        <end position="41"/>
    </location>
</feature>
<evidence type="ECO:0000256" key="8">
    <source>
        <dbReference type="ARBA" id="ARBA00022597"/>
    </source>
</evidence>
<evidence type="ECO:0000256" key="7">
    <source>
        <dbReference type="ARBA" id="ARBA00022475"/>
    </source>
</evidence>
<evidence type="ECO:0000256" key="11">
    <source>
        <dbReference type="ARBA" id="ARBA00023136"/>
    </source>
</evidence>
<evidence type="ECO:0000313" key="16">
    <source>
        <dbReference type="Ensembl" id="ENSVKKP00000009030.1"/>
    </source>
</evidence>
<feature type="transmembrane region" description="Helical" evidence="14">
    <location>
        <begin position="111"/>
        <end position="131"/>
    </location>
</feature>
<dbReference type="PROSITE" id="PS50850">
    <property type="entry name" value="MFS"/>
    <property type="match status" value="1"/>
</dbReference>
<comment type="similarity">
    <text evidence="4">Belongs to the major facilitator superfamily. Sugar transporter (TC 2.A.1.1) family. Glucose transporter subfamily.</text>
</comment>
<reference evidence="16" key="1">
    <citation type="submission" date="2025-08" db="UniProtKB">
        <authorList>
            <consortium name="Ensembl"/>
        </authorList>
    </citation>
    <scope>IDENTIFICATION</scope>
</reference>
<organism evidence="16 17">
    <name type="scientific">Varanus komodoensis</name>
    <name type="common">Komodo dragon</name>
    <dbReference type="NCBI Taxonomy" id="61221"/>
    <lineage>
        <taxon>Eukaryota</taxon>
        <taxon>Metazoa</taxon>
        <taxon>Chordata</taxon>
        <taxon>Craniata</taxon>
        <taxon>Vertebrata</taxon>
        <taxon>Euteleostomi</taxon>
        <taxon>Lepidosauria</taxon>
        <taxon>Squamata</taxon>
        <taxon>Bifurcata</taxon>
        <taxon>Unidentata</taxon>
        <taxon>Episquamata</taxon>
        <taxon>Toxicofera</taxon>
        <taxon>Anguimorpha</taxon>
        <taxon>Paleoanguimorpha</taxon>
        <taxon>Varanoidea</taxon>
        <taxon>Varanidae</taxon>
        <taxon>Varanus</taxon>
    </lineage>
</organism>
<comment type="subcellular location">
    <subcellularLocation>
        <location evidence="2">Cell membrane</location>
        <location evidence="2">Sarcolemma</location>
    </subcellularLocation>
    <subcellularLocation>
        <location evidence="3">Cell membrane</location>
        <topology evidence="3">Multi-pass membrane protein</topology>
    </subcellularLocation>
</comment>
<feature type="transmembrane region" description="Helical" evidence="14">
    <location>
        <begin position="137"/>
        <end position="159"/>
    </location>
</feature>
<sequence>GVGKSPSIPPPHPRTSRQTLTRALLLATLISAFGSSFQYGYNLSVIDSPAKVRKISDFYRELYQERNTINIDQSLLMFQWGLTVLFFPLGGILGSLLVGPLVDGSGRKGTLLASSVMVIVSAVLMGCSKAIHSHEFIILGRLIVGTCAGISFSVVPMYLTEMAPRNLRGTVGSVPYIFTVCGSLVAHLLSLPKLLGTEEGWPVLLSLTGVPALFEVATLPFFPESPRFLLIQRQDMQRARQVLKQLRGWDDVEDELEELRQEDLAESTEKKMDVLKMLRCEELRWHLVTIVVLMAGQQLSGINAVSRHPGRVRTRVIDSSGRRMLLLVGNGVCGSACILTAIVNGPLIQAPLSVCSGPVTSVLISELFLQTCRSTAFVIAGCTHWLCKFLIALTYLHIQAHIEPYSFLLFWPFCIATFTYISKMIPETKGKTFLEIRRLVAIHQTRRILLRDLAELAGPPCSSSSLFAPER</sequence>
<feature type="transmembrane region" description="Helical" evidence="14">
    <location>
        <begin position="348"/>
        <end position="369"/>
    </location>
</feature>
<feature type="transmembrane region" description="Helical" evidence="14">
    <location>
        <begin position="324"/>
        <end position="342"/>
    </location>
</feature>
<dbReference type="GO" id="GO:0046323">
    <property type="term" value="P:D-glucose import"/>
    <property type="evidence" value="ECO:0007669"/>
    <property type="project" value="TreeGrafter"/>
</dbReference>
<proteinExistence type="inferred from homology"/>
<dbReference type="InterPro" id="IPR020846">
    <property type="entry name" value="MFS_dom"/>
</dbReference>
<evidence type="ECO:0000256" key="14">
    <source>
        <dbReference type="SAM" id="Phobius"/>
    </source>
</evidence>
<evidence type="ECO:0000256" key="13">
    <source>
        <dbReference type="ARBA" id="ARBA00031099"/>
    </source>
</evidence>
<dbReference type="GO" id="GO:1990539">
    <property type="term" value="P:fructose import across plasma membrane"/>
    <property type="evidence" value="ECO:0007669"/>
    <property type="project" value="UniProtKB-ARBA"/>
</dbReference>
<dbReference type="AlphaFoldDB" id="A0A8D2J425"/>
<dbReference type="Gene3D" id="1.20.1250.20">
    <property type="entry name" value="MFS general substrate transporter like domains"/>
    <property type="match status" value="2"/>
</dbReference>
<dbReference type="PANTHER" id="PTHR23503:SF32">
    <property type="entry name" value="SOLUTE CARRIER FAMILY 2, FACILITATED GLUCOSE TRANSPORTER MEMBER 5"/>
    <property type="match status" value="1"/>
</dbReference>
<reference evidence="16" key="2">
    <citation type="submission" date="2025-09" db="UniProtKB">
        <authorList>
            <consortium name="Ensembl"/>
        </authorList>
    </citation>
    <scope>IDENTIFICATION</scope>
</reference>
<keyword evidence="17" id="KW-1185">Reference proteome</keyword>
<evidence type="ECO:0000256" key="9">
    <source>
        <dbReference type="ARBA" id="ARBA00022692"/>
    </source>
</evidence>
<dbReference type="GO" id="GO:0070837">
    <property type="term" value="P:dehydroascorbic acid transport"/>
    <property type="evidence" value="ECO:0007669"/>
    <property type="project" value="TreeGrafter"/>
</dbReference>
<accession>A0A8D2J425</accession>
<evidence type="ECO:0000313" key="17">
    <source>
        <dbReference type="Proteomes" id="UP000694545"/>
    </source>
</evidence>
<dbReference type="FunFam" id="1.20.1250.20:FF:001511">
    <property type="entry name" value="Solute carrier family 2, facilitated glucose transporter member 5"/>
    <property type="match status" value="1"/>
</dbReference>
<feature type="transmembrane region" description="Helical" evidence="14">
    <location>
        <begin position="77"/>
        <end position="99"/>
    </location>
</feature>
<dbReference type="OMA" id="WFQWGLT"/>
<dbReference type="PRINTS" id="PR00171">
    <property type="entry name" value="SUGRTRNSPORT"/>
</dbReference>
<keyword evidence="9 14" id="KW-0812">Transmembrane</keyword>
<keyword evidence="11 14" id="KW-0472">Membrane</keyword>
<evidence type="ECO:0000256" key="2">
    <source>
        <dbReference type="ARBA" id="ARBA00004135"/>
    </source>
</evidence>
<feature type="domain" description="Major facilitator superfamily (MFS) profile" evidence="15">
    <location>
        <begin position="28"/>
        <end position="471"/>
    </location>
</feature>
<feature type="transmembrane region" description="Helical" evidence="14">
    <location>
        <begin position="404"/>
        <end position="421"/>
    </location>
</feature>
<evidence type="ECO:0000256" key="6">
    <source>
        <dbReference type="ARBA" id="ARBA00022448"/>
    </source>
</evidence>
<dbReference type="GO" id="GO:0005353">
    <property type="term" value="F:fructose transmembrane transporter activity"/>
    <property type="evidence" value="ECO:0007669"/>
    <property type="project" value="UniProtKB-ARBA"/>
</dbReference>
<keyword evidence="6" id="KW-0813">Transport</keyword>
<dbReference type="GO" id="GO:0042383">
    <property type="term" value="C:sarcolemma"/>
    <property type="evidence" value="ECO:0007669"/>
    <property type="project" value="UniProtKB-SubCell"/>
</dbReference>
<dbReference type="InterPro" id="IPR003663">
    <property type="entry name" value="Sugar/inositol_transpt"/>
</dbReference>